<keyword evidence="15" id="KW-1185">Reference proteome</keyword>
<evidence type="ECO:0000259" key="13">
    <source>
        <dbReference type="Pfam" id="PF08544"/>
    </source>
</evidence>
<keyword evidence="3 11" id="KW-0808">Transferase</keyword>
<keyword evidence="5 11" id="KW-0418">Kinase</keyword>
<keyword evidence="8 11" id="KW-0443">Lipid metabolism</keyword>
<evidence type="ECO:0000256" key="10">
    <source>
        <dbReference type="ARBA" id="ARBA00029438"/>
    </source>
</evidence>
<dbReference type="RefSeq" id="WP_156007566.1">
    <property type="nucleotide sequence ID" value="NZ_CP045483.1"/>
</dbReference>
<sequence length="320" mass="34901">MIVEAEVPLKLTLFGEHAVVYGKPAIAYTVSESIKVRVRESEKFYVSSQNLQIKGVKVDLHEFKIENDNVRKLIAYVTEVINYFNEHYSYKDGKKAAIEIESNVEPSVGLGTSAAVVVGTVAAYSRFLGLELQKQEIAKISHEVELRVQGIASIMDTHTETYGGFVFIKEGKVEKLEVPPSISFSAGYFRRIMTTAEMLRNVKSLKEKNPSLFTTLLDSIEKVTVEARTALTSGDADRVGELMYVNHGFLFSLGITVPVLDQFVSMARASGVKGCKVSGGGGGGAVICIKDQRAELLLNALGGKTINANPTFQGVTVKLI</sequence>
<comment type="cofactor">
    <cofactor evidence="11">
        <name>Mg(2+)</name>
        <dbReference type="ChEBI" id="CHEBI:18420"/>
    </cofactor>
</comment>
<reference evidence="14 15" key="1">
    <citation type="submission" date="2019-10" db="EMBL/GenBank/DDBJ databases">
        <title>Genome Sequences from Six Type Strain Members of the Archaeal Family Sulfolobaceae: Acidianus ambivalens, Acidianus infernus, Metallosphaera prunae, Stygiolobus azoricus, Sulfolobus metallicus, and Sulfurisphaera ohwakuensis.</title>
        <authorList>
            <person name="Counts J.A."/>
            <person name="Kelly R.M."/>
        </authorList>
    </citation>
    <scope>NUCLEOTIDE SEQUENCE [LARGE SCALE GENOMIC DNA]</scope>
    <source>
        <strain evidence="14 15">FC6</strain>
    </source>
</reference>
<keyword evidence="9 11" id="KW-0414">Isoprene biosynthesis</keyword>
<evidence type="ECO:0000256" key="5">
    <source>
        <dbReference type="ARBA" id="ARBA00022777"/>
    </source>
</evidence>
<protein>
    <recommendedName>
        <fullName evidence="11">Mevalonate kinase</fullName>
        <shortName evidence="11">MK</shortName>
        <shortName evidence="11">MVK</shortName>
        <ecNumber evidence="11">2.7.1.36</ecNumber>
    </recommendedName>
</protein>
<dbReference type="UniPathway" id="UPA00057">
    <property type="reaction ID" value="UER00098"/>
</dbReference>
<evidence type="ECO:0000256" key="7">
    <source>
        <dbReference type="ARBA" id="ARBA00022842"/>
    </source>
</evidence>
<dbReference type="EC" id="2.7.1.36" evidence="11"/>
<feature type="domain" description="GHMP kinase C-terminal" evidence="13">
    <location>
        <begin position="228"/>
        <end position="301"/>
    </location>
</feature>
<dbReference type="GO" id="GO:0004496">
    <property type="term" value="F:mevalonate kinase activity"/>
    <property type="evidence" value="ECO:0007669"/>
    <property type="project" value="UniProtKB-UniRule"/>
</dbReference>
<dbReference type="InterPro" id="IPR006205">
    <property type="entry name" value="Mev_gal_kin"/>
</dbReference>
<dbReference type="OrthoDB" id="19001at2157"/>
<evidence type="ECO:0000256" key="1">
    <source>
        <dbReference type="ARBA" id="ARBA00022490"/>
    </source>
</evidence>
<dbReference type="InterPro" id="IPR006204">
    <property type="entry name" value="GHMP_kinase_N_dom"/>
</dbReference>
<evidence type="ECO:0000256" key="6">
    <source>
        <dbReference type="ARBA" id="ARBA00022840"/>
    </source>
</evidence>
<comment type="similarity">
    <text evidence="11">Belongs to the GHMP kinase family. Mevalonate kinase subfamily.</text>
</comment>
<keyword evidence="7 11" id="KW-0460">Magnesium</keyword>
<dbReference type="PANTHER" id="PTHR43290:SF2">
    <property type="entry name" value="MEVALONATE KINASE"/>
    <property type="match status" value="1"/>
</dbReference>
<comment type="subunit">
    <text evidence="11">Homodimer.</text>
</comment>
<gene>
    <name evidence="11 14" type="primary">mvk</name>
    <name evidence="14" type="ORF">D1868_09045</name>
</gene>
<dbReference type="GO" id="GO:0000287">
    <property type="term" value="F:magnesium ion binding"/>
    <property type="evidence" value="ECO:0007669"/>
    <property type="project" value="UniProtKB-UniRule"/>
</dbReference>
<dbReference type="EMBL" id="CP045483">
    <property type="protein sequence ID" value="QGR20117.1"/>
    <property type="molecule type" value="Genomic_DNA"/>
</dbReference>
<organism evidence="14 15">
    <name type="scientific">Stygiolobus azoricus</name>
    <dbReference type="NCBI Taxonomy" id="41675"/>
    <lineage>
        <taxon>Archaea</taxon>
        <taxon>Thermoproteota</taxon>
        <taxon>Thermoprotei</taxon>
        <taxon>Sulfolobales</taxon>
        <taxon>Sulfolobaceae</taxon>
        <taxon>Stygiolobus</taxon>
    </lineage>
</organism>
<dbReference type="InterPro" id="IPR014721">
    <property type="entry name" value="Ribsml_uS5_D2-typ_fold_subgr"/>
</dbReference>
<dbReference type="PRINTS" id="PR00959">
    <property type="entry name" value="MEVGALKINASE"/>
</dbReference>
<evidence type="ECO:0000256" key="11">
    <source>
        <dbReference type="HAMAP-Rule" id="MF_00217"/>
    </source>
</evidence>
<name>A0A650CRL1_9CREN</name>
<keyword evidence="2 11" id="KW-0444">Lipid biosynthesis</keyword>
<dbReference type="Gene3D" id="3.30.70.890">
    <property type="entry name" value="GHMP kinase, C-terminal domain"/>
    <property type="match status" value="1"/>
</dbReference>
<dbReference type="HAMAP" id="MF_00217">
    <property type="entry name" value="Mevalonate_kinase"/>
    <property type="match status" value="1"/>
</dbReference>
<dbReference type="GO" id="GO:0005829">
    <property type="term" value="C:cytosol"/>
    <property type="evidence" value="ECO:0007669"/>
    <property type="project" value="TreeGrafter"/>
</dbReference>
<dbReference type="InterPro" id="IPR020568">
    <property type="entry name" value="Ribosomal_Su5_D2-typ_SF"/>
</dbReference>
<dbReference type="PANTHER" id="PTHR43290">
    <property type="entry name" value="MEVALONATE KINASE"/>
    <property type="match status" value="1"/>
</dbReference>
<proteinExistence type="inferred from homology"/>
<feature type="active site" description="Proton acceptor" evidence="11">
    <location>
        <position position="156"/>
    </location>
</feature>
<evidence type="ECO:0000313" key="15">
    <source>
        <dbReference type="Proteomes" id="UP000423396"/>
    </source>
</evidence>
<comment type="pathway">
    <text evidence="10 11">Isoprenoid biosynthesis; isopentenyl diphosphate biosynthesis via mevalonate pathway; isopentenyl diphosphate from (R)-mevalonate: step 1/3.</text>
</comment>
<dbReference type="Pfam" id="PF08544">
    <property type="entry name" value="GHMP_kinases_C"/>
    <property type="match status" value="1"/>
</dbReference>
<dbReference type="GO" id="GO:0019287">
    <property type="term" value="P:isopentenyl diphosphate biosynthetic process, mevalonate pathway"/>
    <property type="evidence" value="ECO:0007669"/>
    <property type="project" value="UniProtKB-UniRule"/>
</dbReference>
<dbReference type="SUPFAM" id="SSF55060">
    <property type="entry name" value="GHMP Kinase, C-terminal domain"/>
    <property type="match status" value="1"/>
</dbReference>
<evidence type="ECO:0000313" key="14">
    <source>
        <dbReference type="EMBL" id="QGR20117.1"/>
    </source>
</evidence>
<keyword evidence="4 11" id="KW-0547">Nucleotide-binding</keyword>
<dbReference type="NCBIfam" id="TIGR00549">
    <property type="entry name" value="mevalon_kin"/>
    <property type="match status" value="1"/>
</dbReference>
<evidence type="ECO:0000256" key="9">
    <source>
        <dbReference type="ARBA" id="ARBA00023229"/>
    </source>
</evidence>
<comment type="catalytic activity">
    <reaction evidence="11">
        <text>(R)-mevalonate + ATP = (R)-5-phosphomevalonate + ADP + H(+)</text>
        <dbReference type="Rhea" id="RHEA:17065"/>
        <dbReference type="ChEBI" id="CHEBI:15378"/>
        <dbReference type="ChEBI" id="CHEBI:30616"/>
        <dbReference type="ChEBI" id="CHEBI:36464"/>
        <dbReference type="ChEBI" id="CHEBI:58146"/>
        <dbReference type="ChEBI" id="CHEBI:456216"/>
        <dbReference type="EC" id="2.7.1.36"/>
    </reaction>
</comment>
<dbReference type="InterPro" id="IPR022937">
    <property type="entry name" value="Mevalonate_kinase_arc"/>
</dbReference>
<evidence type="ECO:0000256" key="3">
    <source>
        <dbReference type="ARBA" id="ARBA00022679"/>
    </source>
</evidence>
<evidence type="ECO:0000256" key="8">
    <source>
        <dbReference type="ARBA" id="ARBA00023098"/>
    </source>
</evidence>
<dbReference type="KEGG" id="sazo:D1868_09045"/>
<dbReference type="Pfam" id="PF00288">
    <property type="entry name" value="GHMP_kinases_N"/>
    <property type="match status" value="1"/>
</dbReference>
<dbReference type="Gene3D" id="3.30.230.10">
    <property type="match status" value="1"/>
</dbReference>
<dbReference type="AlphaFoldDB" id="A0A650CRL1"/>
<feature type="domain" description="GHMP kinase N-terminal" evidence="12">
    <location>
        <begin position="76"/>
        <end position="164"/>
    </location>
</feature>
<evidence type="ECO:0000256" key="4">
    <source>
        <dbReference type="ARBA" id="ARBA00022741"/>
    </source>
</evidence>
<dbReference type="Proteomes" id="UP000423396">
    <property type="component" value="Chromosome"/>
</dbReference>
<comment type="caution">
    <text evidence="11">Lacks conserved residue(s) required for the propagation of feature annotation.</text>
</comment>
<keyword evidence="6 11" id="KW-0067">ATP-binding</keyword>
<comment type="subcellular location">
    <subcellularLocation>
        <location evidence="11">Cytoplasm</location>
    </subcellularLocation>
</comment>
<dbReference type="GO" id="GO:0005524">
    <property type="term" value="F:ATP binding"/>
    <property type="evidence" value="ECO:0007669"/>
    <property type="project" value="UniProtKB-UniRule"/>
</dbReference>
<comment type="function">
    <text evidence="11">Catalyzes the phosphorylation of (R)-mevalonate (MVA) to (R)-mevalonate 5-phosphate (MVAP). Functions in the mevalonate (MVA) pathway leading to isopentenyl diphosphate (IPP), a key precursor for the biosynthesis of isoprenoid compounds such as archaeal membrane lipids.</text>
</comment>
<dbReference type="InterPro" id="IPR036554">
    <property type="entry name" value="GHMP_kinase_C_sf"/>
</dbReference>
<dbReference type="GeneID" id="42799213"/>
<dbReference type="SUPFAM" id="SSF54211">
    <property type="entry name" value="Ribosomal protein S5 domain 2-like"/>
    <property type="match status" value="1"/>
</dbReference>
<dbReference type="InterPro" id="IPR013750">
    <property type="entry name" value="GHMP_kinase_C_dom"/>
</dbReference>
<evidence type="ECO:0000256" key="2">
    <source>
        <dbReference type="ARBA" id="ARBA00022516"/>
    </source>
</evidence>
<keyword evidence="1 11" id="KW-0963">Cytoplasm</keyword>
<evidence type="ECO:0000259" key="12">
    <source>
        <dbReference type="Pfam" id="PF00288"/>
    </source>
</evidence>
<accession>A0A650CRL1</accession>